<protein>
    <recommendedName>
        <fullName evidence="14">Peptide O-xylosyltransferase</fullName>
    </recommendedName>
</protein>
<evidence type="ECO:0000256" key="6">
    <source>
        <dbReference type="ARBA" id="ARBA00022723"/>
    </source>
</evidence>
<keyword evidence="5" id="KW-0812">Transmembrane</keyword>
<dbReference type="GO" id="GO:0046872">
    <property type="term" value="F:metal ion binding"/>
    <property type="evidence" value="ECO:0007669"/>
    <property type="project" value="UniProtKB-KW"/>
</dbReference>
<dbReference type="Pfam" id="PF02485">
    <property type="entry name" value="Branch"/>
    <property type="match status" value="2"/>
</dbReference>
<keyword evidence="13" id="KW-0325">Glycoprotein</keyword>
<evidence type="ECO:0000256" key="11">
    <source>
        <dbReference type="ARBA" id="ARBA00023136"/>
    </source>
</evidence>
<evidence type="ECO:0000256" key="7">
    <source>
        <dbReference type="ARBA" id="ARBA00022824"/>
    </source>
</evidence>
<dbReference type="GO" id="GO:0016020">
    <property type="term" value="C:membrane"/>
    <property type="evidence" value="ECO:0007669"/>
    <property type="project" value="InterPro"/>
</dbReference>
<keyword evidence="4" id="KW-0808">Transferase</keyword>
<evidence type="ECO:0000256" key="12">
    <source>
        <dbReference type="ARBA" id="ARBA00023157"/>
    </source>
</evidence>
<evidence type="ECO:0000256" key="13">
    <source>
        <dbReference type="ARBA" id="ARBA00023180"/>
    </source>
</evidence>
<organism evidence="15 16">
    <name type="scientific">Ideonella alba</name>
    <dbReference type="NCBI Taxonomy" id="2824118"/>
    <lineage>
        <taxon>Bacteria</taxon>
        <taxon>Pseudomonadati</taxon>
        <taxon>Pseudomonadota</taxon>
        <taxon>Betaproteobacteria</taxon>
        <taxon>Burkholderiales</taxon>
        <taxon>Sphaerotilaceae</taxon>
        <taxon>Ideonella</taxon>
    </lineage>
</organism>
<evidence type="ECO:0000256" key="3">
    <source>
        <dbReference type="ARBA" id="ARBA00022676"/>
    </source>
</evidence>
<sequence length="324" mass="35572">MIHFSIQHHGQQWAHLHWLVRALSGEGGQVDVTLDAPAADVATLAAEIGPLATVRRSQPVIWAGPSVMQQMRESLLFAAERPGWEWFINLSGSCIPLRRPAAMADALARHRAETGLHSHLFAFPVRRPPVWLAYAGPGSGRRLPLFRISVVADQVVEGLMAAPGEPFNPMSRIELRRTLACTECCTETDKFLQLRALTSPELRDRQRFWTTHPYVIGRQWVVLHRSVVEWLVDSPQAAAVATLLSQTFLPDETFFQTALSQAPEALKAGIGTRHNLRGQLGANGAGAPPALRQAHAEGALFARKAKGDLAALHAMVESELWNAP</sequence>
<dbReference type="PANTHER" id="PTHR46025:SF3">
    <property type="entry name" value="XYLOSYLTRANSFERASE OXT"/>
    <property type="match status" value="1"/>
</dbReference>
<dbReference type="InterPro" id="IPR003406">
    <property type="entry name" value="Glyco_trans_14"/>
</dbReference>
<evidence type="ECO:0000256" key="14">
    <source>
        <dbReference type="ARBA" id="ARBA00042865"/>
    </source>
</evidence>
<evidence type="ECO:0000256" key="1">
    <source>
        <dbReference type="ARBA" id="ARBA00004323"/>
    </source>
</evidence>
<gene>
    <name evidence="15" type="ORF">KAK03_11525</name>
</gene>
<comment type="subcellular location">
    <subcellularLocation>
        <location evidence="2">Endoplasmic reticulum membrane</location>
        <topology evidence="2">Single-pass type II membrane protein</topology>
    </subcellularLocation>
    <subcellularLocation>
        <location evidence="1">Golgi apparatus membrane</location>
        <topology evidence="1">Single-pass type II membrane protein</topology>
    </subcellularLocation>
</comment>
<evidence type="ECO:0000256" key="9">
    <source>
        <dbReference type="ARBA" id="ARBA00022989"/>
    </source>
</evidence>
<name>A0A940Y761_9BURK</name>
<dbReference type="Proteomes" id="UP000676246">
    <property type="component" value="Unassembled WGS sequence"/>
</dbReference>
<accession>A0A940Y761</accession>
<keyword evidence="12" id="KW-1015">Disulfide bond</keyword>
<keyword evidence="7" id="KW-0256">Endoplasmic reticulum</keyword>
<keyword evidence="6" id="KW-0479">Metal-binding</keyword>
<dbReference type="PANTHER" id="PTHR46025">
    <property type="entry name" value="XYLOSYLTRANSFERASE OXT"/>
    <property type="match status" value="1"/>
</dbReference>
<keyword evidence="10" id="KW-0333">Golgi apparatus</keyword>
<dbReference type="RefSeq" id="WP_210854105.1">
    <property type="nucleotide sequence ID" value="NZ_JAGQDD010000007.1"/>
</dbReference>
<comment type="caution">
    <text evidence="15">The sequence shown here is derived from an EMBL/GenBank/DDBJ whole genome shotgun (WGS) entry which is preliminary data.</text>
</comment>
<evidence type="ECO:0000313" key="16">
    <source>
        <dbReference type="Proteomes" id="UP000676246"/>
    </source>
</evidence>
<evidence type="ECO:0000256" key="2">
    <source>
        <dbReference type="ARBA" id="ARBA00004648"/>
    </source>
</evidence>
<evidence type="ECO:0000256" key="5">
    <source>
        <dbReference type="ARBA" id="ARBA00022692"/>
    </source>
</evidence>
<keyword evidence="3" id="KW-0328">Glycosyltransferase</keyword>
<keyword evidence="8" id="KW-0735">Signal-anchor</keyword>
<dbReference type="EMBL" id="JAGQDD010000007">
    <property type="protein sequence ID" value="MBQ0931117.1"/>
    <property type="molecule type" value="Genomic_DNA"/>
</dbReference>
<evidence type="ECO:0000256" key="8">
    <source>
        <dbReference type="ARBA" id="ARBA00022968"/>
    </source>
</evidence>
<dbReference type="InterPro" id="IPR043538">
    <property type="entry name" value="XYLT"/>
</dbReference>
<dbReference type="GO" id="GO:0030166">
    <property type="term" value="P:proteoglycan biosynthetic process"/>
    <property type="evidence" value="ECO:0007669"/>
    <property type="project" value="InterPro"/>
</dbReference>
<dbReference type="AlphaFoldDB" id="A0A940Y761"/>
<evidence type="ECO:0000256" key="4">
    <source>
        <dbReference type="ARBA" id="ARBA00022679"/>
    </source>
</evidence>
<reference evidence="15 16" key="1">
    <citation type="submission" date="2021-04" db="EMBL/GenBank/DDBJ databases">
        <title>The genome sequence of Ideonella sp. 3Y2.</title>
        <authorList>
            <person name="Liu Y."/>
        </authorList>
    </citation>
    <scope>NUCLEOTIDE SEQUENCE [LARGE SCALE GENOMIC DNA]</scope>
    <source>
        <strain evidence="15 16">3Y2</strain>
    </source>
</reference>
<keyword evidence="11" id="KW-0472">Membrane</keyword>
<dbReference type="GO" id="GO:0030158">
    <property type="term" value="F:protein xylosyltransferase activity"/>
    <property type="evidence" value="ECO:0007669"/>
    <property type="project" value="InterPro"/>
</dbReference>
<proteinExistence type="predicted"/>
<keyword evidence="9" id="KW-1133">Transmembrane helix</keyword>
<evidence type="ECO:0000313" key="15">
    <source>
        <dbReference type="EMBL" id="MBQ0931117.1"/>
    </source>
</evidence>
<keyword evidence="16" id="KW-1185">Reference proteome</keyword>
<evidence type="ECO:0000256" key="10">
    <source>
        <dbReference type="ARBA" id="ARBA00023034"/>
    </source>
</evidence>